<dbReference type="Proteomes" id="UP001307889">
    <property type="component" value="Chromosome 3"/>
</dbReference>
<dbReference type="InterPro" id="IPR001810">
    <property type="entry name" value="F-box_dom"/>
</dbReference>
<evidence type="ECO:0000313" key="5">
    <source>
        <dbReference type="EMBL" id="BES92190.1"/>
    </source>
</evidence>
<keyword evidence="2" id="KW-0802">TPR repeat</keyword>
<evidence type="ECO:0000313" key="6">
    <source>
        <dbReference type="Proteomes" id="UP001307889"/>
    </source>
</evidence>
<feature type="domain" description="F-box" evidence="4">
    <location>
        <begin position="180"/>
        <end position="231"/>
    </location>
</feature>
<feature type="repeat" description="TPR" evidence="2">
    <location>
        <begin position="75"/>
        <end position="108"/>
    </location>
</feature>
<dbReference type="SUPFAM" id="SSF81383">
    <property type="entry name" value="F-box domain"/>
    <property type="match status" value="1"/>
</dbReference>
<accession>A0ABN7AMR7</accession>
<gene>
    <name evidence="5" type="ORF">NTJ_04998</name>
</gene>
<feature type="compositionally biased region" description="Basic and acidic residues" evidence="3">
    <location>
        <begin position="36"/>
        <end position="47"/>
    </location>
</feature>
<name>A0ABN7AMR7_9HEMI</name>
<dbReference type="SUPFAM" id="SSF48452">
    <property type="entry name" value="TPR-like"/>
    <property type="match status" value="1"/>
</dbReference>
<proteinExistence type="predicted"/>
<dbReference type="Gene3D" id="1.25.40.10">
    <property type="entry name" value="Tetratricopeptide repeat domain"/>
    <property type="match status" value="1"/>
</dbReference>
<dbReference type="Pfam" id="PF12937">
    <property type="entry name" value="F-box-like"/>
    <property type="match status" value="1"/>
</dbReference>
<keyword evidence="1" id="KW-0833">Ubl conjugation pathway</keyword>
<dbReference type="InterPro" id="IPR045464">
    <property type="entry name" value="Hrt3/FBXO9_C"/>
</dbReference>
<feature type="region of interest" description="Disordered" evidence="3">
    <location>
        <begin position="1"/>
        <end position="62"/>
    </location>
</feature>
<dbReference type="InterPro" id="IPR036047">
    <property type="entry name" value="F-box-like_dom_sf"/>
</dbReference>
<protein>
    <submittedName>
        <fullName evidence="5">F-box only protein</fullName>
    </submittedName>
</protein>
<dbReference type="PANTHER" id="PTHR12874:SF29">
    <property type="entry name" value="F-BOX ONLY PROTEIN 9"/>
    <property type="match status" value="1"/>
</dbReference>
<dbReference type="InterPro" id="IPR019734">
    <property type="entry name" value="TPR_rpt"/>
</dbReference>
<evidence type="ECO:0000259" key="4">
    <source>
        <dbReference type="PROSITE" id="PS50181"/>
    </source>
</evidence>
<evidence type="ECO:0000256" key="2">
    <source>
        <dbReference type="PROSITE-ProRule" id="PRU00339"/>
    </source>
</evidence>
<reference evidence="5 6" key="1">
    <citation type="submission" date="2023-09" db="EMBL/GenBank/DDBJ databases">
        <title>Nesidiocoris tenuis whole genome shotgun sequence.</title>
        <authorList>
            <person name="Shibata T."/>
            <person name="Shimoda M."/>
            <person name="Kobayashi T."/>
            <person name="Uehara T."/>
        </authorList>
    </citation>
    <scope>NUCLEOTIDE SEQUENCE [LARGE SCALE GENOMIC DNA]</scope>
    <source>
        <strain evidence="5 6">Japan</strain>
    </source>
</reference>
<dbReference type="PROSITE" id="PS50005">
    <property type="entry name" value="TPR"/>
    <property type="match status" value="1"/>
</dbReference>
<sequence length="437" mass="50638">MNHSNGEASGSGGDVEGGDDQEDSSSSLSEDLGTLEEFRNEWKRELEGSPLHAGKPGKENLSSAEQIPHTVFAKAAYYFKLGVDYEEKGKMYEAIQHYKRAVQLYPDIEYHLFQPPPQPKYSGETPLDEDDDKLVTYDVEAEDDEEEFDPESMDLLTHLHILSLRKQIRISCHPRHPSNATHISALPLEVLQYILRWVVSSDLDLRSLEMCARVCRGFYMSCRDQELWRSACMRVWGVKCGGLTTNYCSWRDMFIRRPRLHFGGCYISKTTYIRHGENSFQDQFYRPWHLVEYYRYLRFFADGRVLMLTTPEEPVSCVGLLRRRSPPARKPPIFTGYYRILDTIVSIVVSPNDRSLKHSKSNSNCSPSNTFHLELEIVSRKKALHGQLVWRGYSVFTQRNGVEIDSPFELIHNRFPPFYYSRVKSYTSESTQPLYYS</sequence>
<dbReference type="SMART" id="SM00028">
    <property type="entry name" value="TPR"/>
    <property type="match status" value="1"/>
</dbReference>
<keyword evidence="6" id="KW-1185">Reference proteome</keyword>
<organism evidence="5 6">
    <name type="scientific">Nesidiocoris tenuis</name>
    <dbReference type="NCBI Taxonomy" id="355587"/>
    <lineage>
        <taxon>Eukaryota</taxon>
        <taxon>Metazoa</taxon>
        <taxon>Ecdysozoa</taxon>
        <taxon>Arthropoda</taxon>
        <taxon>Hexapoda</taxon>
        <taxon>Insecta</taxon>
        <taxon>Pterygota</taxon>
        <taxon>Neoptera</taxon>
        <taxon>Paraneoptera</taxon>
        <taxon>Hemiptera</taxon>
        <taxon>Heteroptera</taxon>
        <taxon>Panheteroptera</taxon>
        <taxon>Cimicomorpha</taxon>
        <taxon>Miridae</taxon>
        <taxon>Dicyphina</taxon>
        <taxon>Nesidiocoris</taxon>
    </lineage>
</organism>
<dbReference type="EMBL" id="AP028911">
    <property type="protein sequence ID" value="BES92190.1"/>
    <property type="molecule type" value="Genomic_DNA"/>
</dbReference>
<dbReference type="PROSITE" id="PS50181">
    <property type="entry name" value="FBOX"/>
    <property type="match status" value="1"/>
</dbReference>
<dbReference type="Gene3D" id="1.20.1280.50">
    <property type="match status" value="1"/>
</dbReference>
<dbReference type="PROSITE" id="PS50293">
    <property type="entry name" value="TPR_REGION"/>
    <property type="match status" value="1"/>
</dbReference>
<dbReference type="Pfam" id="PF19270">
    <property type="entry name" value="FBO_C"/>
    <property type="match status" value="1"/>
</dbReference>
<dbReference type="CDD" id="cd22089">
    <property type="entry name" value="F-box_FBXO9"/>
    <property type="match status" value="1"/>
</dbReference>
<dbReference type="InterPro" id="IPR011990">
    <property type="entry name" value="TPR-like_helical_dom_sf"/>
</dbReference>
<evidence type="ECO:0000256" key="3">
    <source>
        <dbReference type="SAM" id="MobiDB-lite"/>
    </source>
</evidence>
<evidence type="ECO:0000256" key="1">
    <source>
        <dbReference type="ARBA" id="ARBA00022786"/>
    </source>
</evidence>
<dbReference type="PANTHER" id="PTHR12874">
    <property type="entry name" value="F-BOX ONLY PROTEIN 48-RELATED"/>
    <property type="match status" value="1"/>
</dbReference>